<evidence type="ECO:0000313" key="4">
    <source>
        <dbReference type="Proteomes" id="UP000194267"/>
    </source>
</evidence>
<dbReference type="Gene3D" id="3.30.530.20">
    <property type="match status" value="1"/>
</dbReference>
<feature type="domain" description="Activator of Hsp90 ATPase homologue 1/2-like C-terminal" evidence="2">
    <location>
        <begin position="3"/>
        <end position="110"/>
    </location>
</feature>
<dbReference type="Pfam" id="PF08327">
    <property type="entry name" value="AHSA1"/>
    <property type="match status" value="1"/>
</dbReference>
<dbReference type="AlphaFoldDB" id="A0A1Y2T500"/>
<protein>
    <recommendedName>
        <fullName evidence="2">Activator of Hsp90 ATPase homologue 1/2-like C-terminal domain-containing protein</fullName>
    </recommendedName>
</protein>
<proteinExistence type="inferred from homology"/>
<name>A0A1Y2T500_SYMTR</name>
<dbReference type="EMBL" id="LWLV01000366">
    <property type="protein sequence ID" value="OTA41562.1"/>
    <property type="molecule type" value="Genomic_DNA"/>
</dbReference>
<dbReference type="InterPro" id="IPR023393">
    <property type="entry name" value="START-like_dom_sf"/>
</dbReference>
<comment type="caution">
    <text evidence="3">The sequence shown here is derived from an EMBL/GenBank/DDBJ whole genome shotgun (WGS) entry which is preliminary data.</text>
</comment>
<dbReference type="SUPFAM" id="SSF55961">
    <property type="entry name" value="Bet v1-like"/>
    <property type="match status" value="1"/>
</dbReference>
<reference evidence="4" key="1">
    <citation type="submission" date="2016-04" db="EMBL/GenBank/DDBJ databases">
        <authorList>
            <person name="Antunes L.P."/>
            <person name="Martins L.F."/>
            <person name="Pereira R.V."/>
            <person name="Thomas A.M."/>
            <person name="Barbosa D."/>
            <person name="Nascimento L."/>
            <person name="Silva G.M."/>
            <person name="Condomitti G.W."/>
            <person name="Digiampietri L.A."/>
            <person name="Lombardi K.C."/>
            <person name="Ramos P.L."/>
            <person name="Quaggio R.B."/>
            <person name="Oliveira J.C."/>
            <person name="Pascon R.C."/>
            <person name="Cruz J.B."/>
            <person name="Silva A.M."/>
            <person name="Setubal J.C."/>
        </authorList>
    </citation>
    <scope>NUCLEOTIDE SEQUENCE [LARGE SCALE GENOMIC DNA]</scope>
</reference>
<gene>
    <name evidence="3" type="ORF">A6D92_05585</name>
</gene>
<dbReference type="CDD" id="cd07814">
    <property type="entry name" value="SRPBCC_CalC_Aha1-like"/>
    <property type="match status" value="1"/>
</dbReference>
<organism evidence="3 4">
    <name type="scientific">Symbiobacterium thermophilum</name>
    <dbReference type="NCBI Taxonomy" id="2734"/>
    <lineage>
        <taxon>Bacteria</taxon>
        <taxon>Bacillati</taxon>
        <taxon>Bacillota</taxon>
        <taxon>Clostridia</taxon>
        <taxon>Eubacteriales</taxon>
        <taxon>Symbiobacteriaceae</taxon>
        <taxon>Symbiobacterium</taxon>
    </lineage>
</organism>
<evidence type="ECO:0000313" key="3">
    <source>
        <dbReference type="EMBL" id="OTA41562.1"/>
    </source>
</evidence>
<dbReference type="Proteomes" id="UP000194267">
    <property type="component" value="Unassembled WGS sequence"/>
</dbReference>
<dbReference type="InterPro" id="IPR013538">
    <property type="entry name" value="ASHA1/2-like_C"/>
</dbReference>
<evidence type="ECO:0000256" key="1">
    <source>
        <dbReference type="ARBA" id="ARBA00006817"/>
    </source>
</evidence>
<comment type="similarity">
    <text evidence="1">Belongs to the AHA1 family.</text>
</comment>
<sequence length="114" mass="12695">MDLLVRWWGPEARAEVDLRVGGRYRLSMRLGWGDLVCVGTYREIVPPERLVFTFAWEGDPAGEETVVSLFLREVDGGTELILRHEGFAAPGVAENHRDGWMDCVGRLAALAPAL</sequence>
<accession>A0A1Y2T500</accession>
<evidence type="ECO:0000259" key="2">
    <source>
        <dbReference type="Pfam" id="PF08327"/>
    </source>
</evidence>